<reference evidence="1" key="1">
    <citation type="journal article" date="2021" name="New Phytol.">
        <title>Evolutionary innovations through gain and loss of genes in the ectomycorrhizal Boletales.</title>
        <authorList>
            <person name="Wu G."/>
            <person name="Miyauchi S."/>
            <person name="Morin E."/>
            <person name="Kuo A."/>
            <person name="Drula E."/>
            <person name="Varga T."/>
            <person name="Kohler A."/>
            <person name="Feng B."/>
            <person name="Cao Y."/>
            <person name="Lipzen A."/>
            <person name="Daum C."/>
            <person name="Hundley H."/>
            <person name="Pangilinan J."/>
            <person name="Johnson J."/>
            <person name="Barry K."/>
            <person name="LaButti K."/>
            <person name="Ng V."/>
            <person name="Ahrendt S."/>
            <person name="Min B."/>
            <person name="Choi I.G."/>
            <person name="Park H."/>
            <person name="Plett J.M."/>
            <person name="Magnuson J."/>
            <person name="Spatafora J.W."/>
            <person name="Nagy L.G."/>
            <person name="Henrissat B."/>
            <person name="Grigoriev I.V."/>
            <person name="Yang Z.L."/>
            <person name="Xu J."/>
            <person name="Martin F.M."/>
        </authorList>
    </citation>
    <scope>NUCLEOTIDE SEQUENCE</scope>
    <source>
        <strain evidence="1">KUC20120723A-06</strain>
    </source>
</reference>
<organism evidence="1 2">
    <name type="scientific">Leucogyrophana mollusca</name>
    <dbReference type="NCBI Taxonomy" id="85980"/>
    <lineage>
        <taxon>Eukaryota</taxon>
        <taxon>Fungi</taxon>
        <taxon>Dikarya</taxon>
        <taxon>Basidiomycota</taxon>
        <taxon>Agaricomycotina</taxon>
        <taxon>Agaricomycetes</taxon>
        <taxon>Agaricomycetidae</taxon>
        <taxon>Boletales</taxon>
        <taxon>Boletales incertae sedis</taxon>
        <taxon>Leucogyrophana</taxon>
    </lineage>
</organism>
<name>A0ACB8BJM8_9AGAM</name>
<proteinExistence type="predicted"/>
<comment type="caution">
    <text evidence="1">The sequence shown here is derived from an EMBL/GenBank/DDBJ whole genome shotgun (WGS) entry which is preliminary data.</text>
</comment>
<dbReference type="Proteomes" id="UP000790709">
    <property type="component" value="Unassembled WGS sequence"/>
</dbReference>
<sequence>MATENCDVTNVVFERKRKRPIYPADMHVQGDGLLCRPVSIVPNYGNRPTTDSLSLIPHIATLTPQPSSPAASMNPSPQNLGHGDIQMHTPTVTLEKALTVEAFIRRSLEKQPRRYGKRKRVTALLDGAICFSGCDAYSHDVQPADLSTRKRRPRKFRKASGGLMSTLARAAILSHGDPHQTLQTADAGPLARRPLDFVPLNKFSTPAPPKAKLWQDSMLPKTPSTRPRFGSSPRSRPTKLGPCKPLTTWKTMHSDLSLGTSSNKALGKSLHSVPSSDIASHRTPLAFVPLEDTKARSVSKVT</sequence>
<dbReference type="EMBL" id="MU266401">
    <property type="protein sequence ID" value="KAH7925504.1"/>
    <property type="molecule type" value="Genomic_DNA"/>
</dbReference>
<gene>
    <name evidence="1" type="ORF">BV22DRAFT_432238</name>
</gene>
<keyword evidence="2" id="KW-1185">Reference proteome</keyword>
<protein>
    <submittedName>
        <fullName evidence="1">Uncharacterized protein</fullName>
    </submittedName>
</protein>
<accession>A0ACB8BJM8</accession>
<evidence type="ECO:0000313" key="1">
    <source>
        <dbReference type="EMBL" id="KAH7925504.1"/>
    </source>
</evidence>
<evidence type="ECO:0000313" key="2">
    <source>
        <dbReference type="Proteomes" id="UP000790709"/>
    </source>
</evidence>